<dbReference type="Gene3D" id="3.40.50.1110">
    <property type="entry name" value="SGNH hydrolase"/>
    <property type="match status" value="1"/>
</dbReference>
<accession>A0A0R2BYW5</accession>
<dbReference type="RefSeq" id="WP_056970765.1">
    <property type="nucleotide sequence ID" value="NZ_AYYX01000077.1"/>
</dbReference>
<dbReference type="Pfam" id="PF13472">
    <property type="entry name" value="Lipase_GDSL_2"/>
    <property type="match status" value="1"/>
</dbReference>
<dbReference type="InterPro" id="IPR013830">
    <property type="entry name" value="SGNH_hydro"/>
</dbReference>
<protein>
    <recommendedName>
        <fullName evidence="1">SGNH hydrolase-type esterase domain-containing protein</fullName>
    </recommendedName>
</protein>
<evidence type="ECO:0000313" key="2">
    <source>
        <dbReference type="EMBL" id="KRM84477.1"/>
    </source>
</evidence>
<feature type="domain" description="SGNH hydrolase-type esterase" evidence="1">
    <location>
        <begin position="65"/>
        <end position="255"/>
    </location>
</feature>
<name>A0A0R2BYW5_9LACO</name>
<evidence type="ECO:0000313" key="3">
    <source>
        <dbReference type="Proteomes" id="UP000051576"/>
    </source>
</evidence>
<dbReference type="EMBL" id="AYYX01000077">
    <property type="protein sequence ID" value="KRM84477.1"/>
    <property type="molecule type" value="Genomic_DNA"/>
</dbReference>
<dbReference type="eggNOG" id="COG2755">
    <property type="taxonomic scope" value="Bacteria"/>
</dbReference>
<proteinExistence type="predicted"/>
<dbReference type="AlphaFoldDB" id="A0A0R2BYW5"/>
<evidence type="ECO:0000259" key="1">
    <source>
        <dbReference type="Pfam" id="PF13472"/>
    </source>
</evidence>
<sequence length="269" mass="30887">MTARRPQQYCDFLSTYDSSLTNAAFIRRYDWYPKLSQTFTARHGWFCLREVDLWTMALPKVIEFTGDSLAEMGLISASLDYLLQARYPGHYLVLNSGIAGNRFLQNAPQDEAIFQTFGEALITRLPNRLKKVKPKCVICFAGINDLLLPLISSAAQQTQFDAKKFIEWVTRFEHDLRQAGSQLIFSDLLPFKLSHGQTTHPADQRAQQQRILLNRQLDQYNWTFQASKTAIAQQQHFVPDYDLGDHLHVNKAGGQLLARELFKRIVTDC</sequence>
<dbReference type="Proteomes" id="UP000051576">
    <property type="component" value="Unassembled WGS sequence"/>
</dbReference>
<dbReference type="SUPFAM" id="SSF52266">
    <property type="entry name" value="SGNH hydrolase"/>
    <property type="match status" value="1"/>
</dbReference>
<gene>
    <name evidence="2" type="ORF">FD21_GL001978</name>
</gene>
<dbReference type="STRING" id="1133569.FD21_GL001978"/>
<organism evidence="2 3">
    <name type="scientific">Liquorilactobacillus vini DSM 20605</name>
    <dbReference type="NCBI Taxonomy" id="1133569"/>
    <lineage>
        <taxon>Bacteria</taxon>
        <taxon>Bacillati</taxon>
        <taxon>Bacillota</taxon>
        <taxon>Bacilli</taxon>
        <taxon>Lactobacillales</taxon>
        <taxon>Lactobacillaceae</taxon>
        <taxon>Liquorilactobacillus</taxon>
    </lineage>
</organism>
<dbReference type="InterPro" id="IPR036514">
    <property type="entry name" value="SGNH_hydro_sf"/>
</dbReference>
<dbReference type="PATRIC" id="fig|1133569.4.peg.2135"/>
<keyword evidence="3" id="KW-1185">Reference proteome</keyword>
<comment type="caution">
    <text evidence="2">The sequence shown here is derived from an EMBL/GenBank/DDBJ whole genome shotgun (WGS) entry which is preliminary data.</text>
</comment>
<reference evidence="2 3" key="1">
    <citation type="journal article" date="2015" name="Genome Announc.">
        <title>Expanding the biotechnology potential of lactobacilli through comparative genomics of 213 strains and associated genera.</title>
        <authorList>
            <person name="Sun Z."/>
            <person name="Harris H.M."/>
            <person name="McCann A."/>
            <person name="Guo C."/>
            <person name="Argimon S."/>
            <person name="Zhang W."/>
            <person name="Yang X."/>
            <person name="Jeffery I.B."/>
            <person name="Cooney J.C."/>
            <person name="Kagawa T.F."/>
            <person name="Liu W."/>
            <person name="Song Y."/>
            <person name="Salvetti E."/>
            <person name="Wrobel A."/>
            <person name="Rasinkangas P."/>
            <person name="Parkhill J."/>
            <person name="Rea M.C."/>
            <person name="O'Sullivan O."/>
            <person name="Ritari J."/>
            <person name="Douillard F.P."/>
            <person name="Paul Ross R."/>
            <person name="Yang R."/>
            <person name="Briner A.E."/>
            <person name="Felis G.E."/>
            <person name="de Vos W.M."/>
            <person name="Barrangou R."/>
            <person name="Klaenhammer T.R."/>
            <person name="Caufield P.W."/>
            <person name="Cui Y."/>
            <person name="Zhang H."/>
            <person name="O'Toole P.W."/>
        </authorList>
    </citation>
    <scope>NUCLEOTIDE SEQUENCE [LARGE SCALE GENOMIC DNA]</scope>
    <source>
        <strain evidence="2 3">DSM 20605</strain>
    </source>
</reference>